<keyword evidence="6" id="KW-0238">DNA-binding</keyword>
<evidence type="ECO:0000256" key="5">
    <source>
        <dbReference type="ARBA" id="ARBA00022747"/>
    </source>
</evidence>
<evidence type="ECO:0000256" key="2">
    <source>
        <dbReference type="ARBA" id="ARBA00022603"/>
    </source>
</evidence>
<proteinExistence type="inferred from homology"/>
<organism evidence="10 11">
    <name type="scientific">Agathobacter rectalis</name>
    <dbReference type="NCBI Taxonomy" id="39491"/>
    <lineage>
        <taxon>Bacteria</taxon>
        <taxon>Bacillati</taxon>
        <taxon>Bacillota</taxon>
        <taxon>Clostridia</taxon>
        <taxon>Lachnospirales</taxon>
        <taxon>Lachnospiraceae</taxon>
        <taxon>Agathobacter</taxon>
    </lineage>
</organism>
<keyword evidence="4" id="KW-0949">S-adenosyl-L-methionine</keyword>
<accession>A0A173T0G6</accession>
<name>A0A173T0G6_9FIRM</name>
<gene>
    <name evidence="10" type="primary">yhdJ_2</name>
    <name evidence="10" type="ORF">ERS852580_01333</name>
</gene>
<dbReference type="Gene3D" id="3.40.50.150">
    <property type="entry name" value="Vaccinia Virus protein VP39"/>
    <property type="match status" value="1"/>
</dbReference>
<dbReference type="GO" id="GO:0015667">
    <property type="term" value="F:site-specific DNA-methyltransferase (cytosine-N4-specific) activity"/>
    <property type="evidence" value="ECO:0007669"/>
    <property type="project" value="UniProtKB-EC"/>
</dbReference>
<feature type="domain" description="DNA methylase N-4/N-6" evidence="9">
    <location>
        <begin position="23"/>
        <end position="307"/>
    </location>
</feature>
<keyword evidence="2 10" id="KW-0489">Methyltransferase</keyword>
<dbReference type="InterPro" id="IPR017985">
    <property type="entry name" value="MeTrfase_CN4_CS"/>
</dbReference>
<evidence type="ECO:0000256" key="6">
    <source>
        <dbReference type="ARBA" id="ARBA00023125"/>
    </source>
</evidence>
<protein>
    <recommendedName>
        <fullName evidence="8">Methyltransferase</fullName>
        <ecNumber evidence="8">2.1.1.-</ecNumber>
    </recommendedName>
</protein>
<keyword evidence="3 10" id="KW-0808">Transferase</keyword>
<dbReference type="OrthoDB" id="9773571at2"/>
<evidence type="ECO:0000256" key="8">
    <source>
        <dbReference type="RuleBase" id="RU362026"/>
    </source>
</evidence>
<reference evidence="10 11" key="1">
    <citation type="submission" date="2015-09" db="EMBL/GenBank/DDBJ databases">
        <authorList>
            <consortium name="Pathogen Informatics"/>
        </authorList>
    </citation>
    <scope>NUCLEOTIDE SEQUENCE [LARGE SCALE GENOMIC DNA]</scope>
    <source>
        <strain evidence="10 11">2789STDY5834968</strain>
    </source>
</reference>
<dbReference type="SUPFAM" id="SSF53335">
    <property type="entry name" value="S-adenosyl-L-methionine-dependent methyltransferases"/>
    <property type="match status" value="1"/>
</dbReference>
<dbReference type="RefSeq" id="WP_055195813.1">
    <property type="nucleotide sequence ID" value="NZ_CP143947.1"/>
</dbReference>
<dbReference type="InterPro" id="IPR002941">
    <property type="entry name" value="DNA_methylase_N4/N6"/>
</dbReference>
<evidence type="ECO:0000256" key="7">
    <source>
        <dbReference type="ARBA" id="ARBA00049120"/>
    </source>
</evidence>
<comment type="similarity">
    <text evidence="1">Belongs to the N(4)/N(6)-methyltransferase family. N(4) subfamily.</text>
</comment>
<evidence type="ECO:0000256" key="1">
    <source>
        <dbReference type="ARBA" id="ARBA00010203"/>
    </source>
</evidence>
<dbReference type="GO" id="GO:0008170">
    <property type="term" value="F:N-methyltransferase activity"/>
    <property type="evidence" value="ECO:0007669"/>
    <property type="project" value="InterPro"/>
</dbReference>
<evidence type="ECO:0000259" key="9">
    <source>
        <dbReference type="Pfam" id="PF01555"/>
    </source>
</evidence>
<dbReference type="EMBL" id="CYXM01000005">
    <property type="protein sequence ID" value="CUM96000.1"/>
    <property type="molecule type" value="Genomic_DNA"/>
</dbReference>
<comment type="catalytic activity">
    <reaction evidence="7">
        <text>a 2'-deoxycytidine in DNA + S-adenosyl-L-methionine = an N(4)-methyl-2'-deoxycytidine in DNA + S-adenosyl-L-homocysteine + H(+)</text>
        <dbReference type="Rhea" id="RHEA:16857"/>
        <dbReference type="Rhea" id="RHEA-COMP:11369"/>
        <dbReference type="Rhea" id="RHEA-COMP:13674"/>
        <dbReference type="ChEBI" id="CHEBI:15378"/>
        <dbReference type="ChEBI" id="CHEBI:57856"/>
        <dbReference type="ChEBI" id="CHEBI:59789"/>
        <dbReference type="ChEBI" id="CHEBI:85452"/>
        <dbReference type="ChEBI" id="CHEBI:137933"/>
        <dbReference type="EC" id="2.1.1.113"/>
    </reaction>
</comment>
<dbReference type="InterPro" id="IPR029063">
    <property type="entry name" value="SAM-dependent_MTases_sf"/>
</dbReference>
<evidence type="ECO:0000313" key="10">
    <source>
        <dbReference type="EMBL" id="CUM96000.1"/>
    </source>
</evidence>
<evidence type="ECO:0000256" key="3">
    <source>
        <dbReference type="ARBA" id="ARBA00022679"/>
    </source>
</evidence>
<dbReference type="PROSITE" id="PS00093">
    <property type="entry name" value="N4_MTASE"/>
    <property type="match status" value="1"/>
</dbReference>
<evidence type="ECO:0000256" key="4">
    <source>
        <dbReference type="ARBA" id="ARBA00022691"/>
    </source>
</evidence>
<dbReference type="Pfam" id="PF01555">
    <property type="entry name" value="N6_N4_Mtase"/>
    <property type="match status" value="1"/>
</dbReference>
<sequence length="320" mass="35672">METDTIIHNDCLDALKDMPSESVHCCVTSPPYYGLRDYGMDGQVGREATPEQYIRKLTEIFSEVYRVLRADGTCWLNISDTYCGTGSKGGYKDPKNPEGRNGQNVSIVRNVEGCKHKDLIGIPWMLAFALRNSGWYLRNDIVWQKGNAMPESAKDRLTRSYEHIFLLAKSQKYYFDALAISEPIAADTARRYMGGRGSSHKYSGEVPGQAGIQKLNKPRKAGEIKKSDISPVRNCRDVWLINTVPYRGNHFAAYPPKLVERCILAGCPKGGIVLDPFFGSGTTGLVAVRNDRHYIGIELNEEYCVLAGERIGGGYENKAD</sequence>
<evidence type="ECO:0000313" key="11">
    <source>
        <dbReference type="Proteomes" id="UP000095673"/>
    </source>
</evidence>
<dbReference type="GO" id="GO:0009307">
    <property type="term" value="P:DNA restriction-modification system"/>
    <property type="evidence" value="ECO:0007669"/>
    <property type="project" value="UniProtKB-KW"/>
</dbReference>
<dbReference type="GO" id="GO:0003677">
    <property type="term" value="F:DNA binding"/>
    <property type="evidence" value="ECO:0007669"/>
    <property type="project" value="UniProtKB-KW"/>
</dbReference>
<keyword evidence="5" id="KW-0680">Restriction system</keyword>
<dbReference type="InterPro" id="IPR001091">
    <property type="entry name" value="RM_Methyltransferase"/>
</dbReference>
<dbReference type="PRINTS" id="PR00508">
    <property type="entry name" value="S21N4MTFRASE"/>
</dbReference>
<dbReference type="AlphaFoldDB" id="A0A173T0G6"/>
<dbReference type="Proteomes" id="UP000095673">
    <property type="component" value="Unassembled WGS sequence"/>
</dbReference>
<dbReference type="GO" id="GO:0032259">
    <property type="term" value="P:methylation"/>
    <property type="evidence" value="ECO:0007669"/>
    <property type="project" value="UniProtKB-KW"/>
</dbReference>
<dbReference type="EC" id="2.1.1.-" evidence="8"/>